<organism evidence="4 5">
    <name type="scientific">Microlunatus endophyticus</name>
    <dbReference type="NCBI Taxonomy" id="1716077"/>
    <lineage>
        <taxon>Bacteria</taxon>
        <taxon>Bacillati</taxon>
        <taxon>Actinomycetota</taxon>
        <taxon>Actinomycetes</taxon>
        <taxon>Propionibacteriales</taxon>
        <taxon>Propionibacteriaceae</taxon>
        <taxon>Microlunatus</taxon>
    </lineage>
</organism>
<name>A0A917SFY9_9ACTN</name>
<dbReference type="RefSeq" id="WP_188896778.1">
    <property type="nucleotide sequence ID" value="NZ_BMMZ01000010.1"/>
</dbReference>
<dbReference type="Pfam" id="PF02826">
    <property type="entry name" value="2-Hacid_dh_C"/>
    <property type="match status" value="1"/>
</dbReference>
<evidence type="ECO:0000313" key="5">
    <source>
        <dbReference type="Proteomes" id="UP000613840"/>
    </source>
</evidence>
<dbReference type="PANTHER" id="PTHR43333:SF1">
    <property type="entry name" value="D-ISOMER SPECIFIC 2-HYDROXYACID DEHYDROGENASE NAD-BINDING DOMAIN-CONTAINING PROTEIN"/>
    <property type="match status" value="1"/>
</dbReference>
<dbReference type="PROSITE" id="PS00671">
    <property type="entry name" value="D_2_HYDROXYACID_DH_3"/>
    <property type="match status" value="1"/>
</dbReference>
<gene>
    <name evidence="4" type="ORF">GCM10011575_36090</name>
</gene>
<comment type="caution">
    <text evidence="4">The sequence shown here is derived from an EMBL/GenBank/DDBJ whole genome shotgun (WGS) entry which is preliminary data.</text>
</comment>
<evidence type="ECO:0000256" key="2">
    <source>
        <dbReference type="ARBA" id="ARBA00023027"/>
    </source>
</evidence>
<feature type="domain" description="D-isomer specific 2-hydroxyacid dehydrogenase NAD-binding" evidence="3">
    <location>
        <begin position="129"/>
        <end position="308"/>
    </location>
</feature>
<reference evidence="4" key="1">
    <citation type="journal article" date="2014" name="Int. J. Syst. Evol. Microbiol.">
        <title>Complete genome sequence of Corynebacterium casei LMG S-19264T (=DSM 44701T), isolated from a smear-ripened cheese.</title>
        <authorList>
            <consortium name="US DOE Joint Genome Institute (JGI-PGF)"/>
            <person name="Walter F."/>
            <person name="Albersmeier A."/>
            <person name="Kalinowski J."/>
            <person name="Ruckert C."/>
        </authorList>
    </citation>
    <scope>NUCLEOTIDE SEQUENCE</scope>
    <source>
        <strain evidence="4">CGMCC 4.7306</strain>
    </source>
</reference>
<dbReference type="GO" id="GO:0051287">
    <property type="term" value="F:NAD binding"/>
    <property type="evidence" value="ECO:0007669"/>
    <property type="project" value="InterPro"/>
</dbReference>
<evidence type="ECO:0000256" key="1">
    <source>
        <dbReference type="ARBA" id="ARBA00023002"/>
    </source>
</evidence>
<dbReference type="InterPro" id="IPR029753">
    <property type="entry name" value="D-isomer_DH_CS"/>
</dbReference>
<accession>A0A917SFY9</accession>
<dbReference type="InterPro" id="IPR036291">
    <property type="entry name" value="NAD(P)-bd_dom_sf"/>
</dbReference>
<keyword evidence="2" id="KW-0520">NAD</keyword>
<reference evidence="4" key="2">
    <citation type="submission" date="2020-09" db="EMBL/GenBank/DDBJ databases">
        <authorList>
            <person name="Sun Q."/>
            <person name="Zhou Y."/>
        </authorList>
    </citation>
    <scope>NUCLEOTIDE SEQUENCE</scope>
    <source>
        <strain evidence="4">CGMCC 4.7306</strain>
    </source>
</reference>
<keyword evidence="1" id="KW-0560">Oxidoreductase</keyword>
<dbReference type="EMBL" id="BMMZ01000010">
    <property type="protein sequence ID" value="GGL74650.1"/>
    <property type="molecule type" value="Genomic_DNA"/>
</dbReference>
<dbReference type="SUPFAM" id="SSF51735">
    <property type="entry name" value="NAD(P)-binding Rossmann-fold domains"/>
    <property type="match status" value="1"/>
</dbReference>
<dbReference type="InterPro" id="IPR006140">
    <property type="entry name" value="D-isomer_DH_NAD-bd"/>
</dbReference>
<dbReference type="Proteomes" id="UP000613840">
    <property type="component" value="Unassembled WGS sequence"/>
</dbReference>
<evidence type="ECO:0000259" key="3">
    <source>
        <dbReference type="Pfam" id="PF02826"/>
    </source>
</evidence>
<keyword evidence="5" id="KW-1185">Reference proteome</keyword>
<proteinExistence type="predicted"/>
<dbReference type="AlphaFoldDB" id="A0A917SFY9"/>
<dbReference type="PANTHER" id="PTHR43333">
    <property type="entry name" value="2-HACID_DH_C DOMAIN-CONTAINING PROTEIN"/>
    <property type="match status" value="1"/>
</dbReference>
<protein>
    <submittedName>
        <fullName evidence="4">2-hydroxyacid dehydrogenase</fullName>
    </submittedName>
</protein>
<dbReference type="GO" id="GO:0016616">
    <property type="term" value="F:oxidoreductase activity, acting on the CH-OH group of donors, NAD or NADP as acceptor"/>
    <property type="evidence" value="ECO:0007669"/>
    <property type="project" value="UniProtKB-ARBA"/>
</dbReference>
<dbReference type="Gene3D" id="3.40.50.720">
    <property type="entry name" value="NAD(P)-binding Rossmann-like Domain"/>
    <property type="match status" value="2"/>
</dbReference>
<sequence>MTETIVITSHLADSLVDRLCDAWPGEVVYEADLVPQPRFAGDWAGRRPELDPEGQERWRKVLSRAGITLGFDWMEPEQTLQNSPALRWIQATYVGVAGMVGRLDLDDSDVVITTAAGVHAIPLAEFALAGALHFLRDLPALRARQTAHRWQRYQARTLAGRAVTVIGLGEIGRRTATGFAALGARVTGLGRPGGSRPDLPGVEIGDTGVLGKIIPRTDVLVLATPITSETAGMITGELIRSLPDGAIVINVGRGQVLDQSALEEVLINGLPGGGRLGGAALDVTDPEPLPDDSPLWDRDDVLISAHSASVVASEKSTLIDLFIDNLGRWRDGMPLRNVYHRDLGY</sequence>
<evidence type="ECO:0000313" key="4">
    <source>
        <dbReference type="EMBL" id="GGL74650.1"/>
    </source>
</evidence>